<sequence length="80" mass="9509">MADWFDYLVGKLDVPDEDQRQENKRIVKLEKRVDELHKLIEKLTLRQLVVERHLEYTIDTINKLRAKMKESGESKSGILD</sequence>
<dbReference type="Proteomes" id="UP000244773">
    <property type="component" value="Segment"/>
</dbReference>
<gene>
    <name evidence="2" type="ORF">TetV_406</name>
</gene>
<reference evidence="2" key="1">
    <citation type="journal article" date="2018" name="Virology">
        <title>A giant virus infecting green algae encodes key fermentation genes.</title>
        <authorList>
            <person name="Schvarcz C.R."/>
            <person name="Steward G.F."/>
        </authorList>
    </citation>
    <scope>NUCLEOTIDE SEQUENCE [LARGE SCALE GENOMIC DNA]</scope>
</reference>
<accession>A0A2P0VNK8</accession>
<keyword evidence="1" id="KW-0175">Coiled coil</keyword>
<evidence type="ECO:0000313" key="2">
    <source>
        <dbReference type="EMBL" id="AUF82488.1"/>
    </source>
</evidence>
<dbReference type="EMBL" id="KY322437">
    <property type="protein sequence ID" value="AUF82488.1"/>
    <property type="molecule type" value="Genomic_DNA"/>
</dbReference>
<protein>
    <submittedName>
        <fullName evidence="2">Uncharacterized protein</fullName>
    </submittedName>
</protein>
<feature type="coiled-coil region" evidence="1">
    <location>
        <begin position="19"/>
        <end position="46"/>
    </location>
</feature>
<evidence type="ECO:0000256" key="1">
    <source>
        <dbReference type="SAM" id="Coils"/>
    </source>
</evidence>
<keyword evidence="3" id="KW-1185">Reference proteome</keyword>
<organism evidence="2">
    <name type="scientific">Tetraselmis virus 1</name>
    <dbReference type="NCBI Taxonomy" id="2060617"/>
    <lineage>
        <taxon>Viruses</taxon>
        <taxon>Varidnaviria</taxon>
        <taxon>Bamfordvirae</taxon>
        <taxon>Nucleocytoviricota</taxon>
        <taxon>Megaviricetes</taxon>
        <taxon>Imitervirales</taxon>
        <taxon>Allomimiviridae</taxon>
        <taxon>Oceanusvirus</taxon>
        <taxon>Oceanusvirus kaneohense</taxon>
    </lineage>
</organism>
<proteinExistence type="predicted"/>
<evidence type="ECO:0000313" key="3">
    <source>
        <dbReference type="Proteomes" id="UP000244773"/>
    </source>
</evidence>
<name>A0A2P0VNK8_9VIRU</name>